<reference evidence="3" key="1">
    <citation type="submission" date="2016-10" db="EMBL/GenBank/DDBJ databases">
        <authorList>
            <person name="Varghese N."/>
            <person name="Submissions S."/>
        </authorList>
    </citation>
    <scope>NUCLEOTIDE SEQUENCE [LARGE SCALE GENOMIC DNA]</scope>
    <source>
        <strain evidence="3">DSM 17465</strain>
    </source>
</reference>
<dbReference type="InterPro" id="IPR016187">
    <property type="entry name" value="CTDL_fold"/>
</dbReference>
<accession>A0A1I6ZFW1</accession>
<dbReference type="AlphaFoldDB" id="A0A1I6ZFW1"/>
<dbReference type="RefSeq" id="WP_083416660.1">
    <property type="nucleotide sequence ID" value="NZ_FPBD01000002.1"/>
</dbReference>
<evidence type="ECO:0000313" key="3">
    <source>
        <dbReference type="Proteomes" id="UP000183371"/>
    </source>
</evidence>
<name>A0A1I6ZFW1_9HYPH</name>
<proteinExistence type="predicted"/>
<dbReference type="InterPro" id="IPR005532">
    <property type="entry name" value="SUMF_dom"/>
</dbReference>
<keyword evidence="3" id="KW-1185">Reference proteome</keyword>
<dbReference type="InterPro" id="IPR042095">
    <property type="entry name" value="SUMF_sf"/>
</dbReference>
<evidence type="ECO:0000259" key="1">
    <source>
        <dbReference type="Pfam" id="PF03781"/>
    </source>
</evidence>
<protein>
    <submittedName>
        <fullName evidence="2">Formylglycine-generating enzyme, required for sulfatase activity, contains SUMF1/FGE domain</fullName>
    </submittedName>
</protein>
<dbReference type="Proteomes" id="UP000183371">
    <property type="component" value="Unassembled WGS sequence"/>
</dbReference>
<dbReference type="InterPro" id="IPR051043">
    <property type="entry name" value="Sulfatase_Mod_Factor_Kinase"/>
</dbReference>
<organism evidence="2 3">
    <name type="scientific">Pseudovibrio denitrificans</name>
    <dbReference type="NCBI Taxonomy" id="258256"/>
    <lineage>
        <taxon>Bacteria</taxon>
        <taxon>Pseudomonadati</taxon>
        <taxon>Pseudomonadota</taxon>
        <taxon>Alphaproteobacteria</taxon>
        <taxon>Hyphomicrobiales</taxon>
        <taxon>Stappiaceae</taxon>
        <taxon>Pseudovibrio</taxon>
    </lineage>
</organism>
<dbReference type="PANTHER" id="PTHR23150:SF19">
    <property type="entry name" value="FORMYLGLYCINE-GENERATING ENZYME"/>
    <property type="match status" value="1"/>
</dbReference>
<dbReference type="Pfam" id="PF03781">
    <property type="entry name" value="FGE-sulfatase"/>
    <property type="match status" value="1"/>
</dbReference>
<dbReference type="GO" id="GO:0120147">
    <property type="term" value="F:formylglycine-generating oxidase activity"/>
    <property type="evidence" value="ECO:0007669"/>
    <property type="project" value="TreeGrafter"/>
</dbReference>
<feature type="domain" description="Sulfatase-modifying factor enzyme-like" evidence="1">
    <location>
        <begin position="10"/>
        <end position="222"/>
    </location>
</feature>
<dbReference type="PANTHER" id="PTHR23150">
    <property type="entry name" value="SULFATASE MODIFYING FACTOR 1, 2"/>
    <property type="match status" value="1"/>
</dbReference>
<dbReference type="Gene3D" id="3.90.1580.10">
    <property type="entry name" value="paralog of FGE (formylglycine-generating enzyme)"/>
    <property type="match status" value="1"/>
</dbReference>
<sequence length="230" mass="25819">MEDLSSILMPEMVTVPAGVLSQKDDRTGKRWAVQVQLFEVAKYPVTQALYGSVLGEWPSLFKGDDLPVESVSWFDALRFCNELSTRCGLEPCYAFHADDAVEQQPKSGGFRLLTDAEWEYACRGGSHEPRYGPLDEVAWYAENSGGAPQKVGQKAANTFGLHDMLGNVWEWCWDQYDPHVYGQYRVFKGGGWADEARGCLVTNRRRSHPAFRVDDLGFRIARTVRLTGSA</sequence>
<dbReference type="EMBL" id="FPBD01000002">
    <property type="protein sequence ID" value="SFT61568.1"/>
    <property type="molecule type" value="Genomic_DNA"/>
</dbReference>
<evidence type="ECO:0000313" key="2">
    <source>
        <dbReference type="EMBL" id="SFT61568.1"/>
    </source>
</evidence>
<gene>
    <name evidence="2" type="ORF">SAMN05444141_102313</name>
</gene>
<dbReference type="SUPFAM" id="SSF56436">
    <property type="entry name" value="C-type lectin-like"/>
    <property type="match status" value="1"/>
</dbReference>